<dbReference type="Proteomes" id="UP001164539">
    <property type="component" value="Chromosome 1"/>
</dbReference>
<evidence type="ECO:0000313" key="1">
    <source>
        <dbReference type="EMBL" id="KAJ4727443.1"/>
    </source>
</evidence>
<accession>A0ACC1YV91</accession>
<name>A0ACC1YV91_MELAZ</name>
<dbReference type="EMBL" id="CM051394">
    <property type="protein sequence ID" value="KAJ4727443.1"/>
    <property type="molecule type" value="Genomic_DNA"/>
</dbReference>
<evidence type="ECO:0000313" key="2">
    <source>
        <dbReference type="Proteomes" id="UP001164539"/>
    </source>
</evidence>
<keyword evidence="2" id="KW-1185">Reference proteome</keyword>
<comment type="caution">
    <text evidence="1">The sequence shown here is derived from an EMBL/GenBank/DDBJ whole genome shotgun (WGS) entry which is preliminary data.</text>
</comment>
<organism evidence="1 2">
    <name type="scientific">Melia azedarach</name>
    <name type="common">Chinaberry tree</name>
    <dbReference type="NCBI Taxonomy" id="155640"/>
    <lineage>
        <taxon>Eukaryota</taxon>
        <taxon>Viridiplantae</taxon>
        <taxon>Streptophyta</taxon>
        <taxon>Embryophyta</taxon>
        <taxon>Tracheophyta</taxon>
        <taxon>Spermatophyta</taxon>
        <taxon>Magnoliopsida</taxon>
        <taxon>eudicotyledons</taxon>
        <taxon>Gunneridae</taxon>
        <taxon>Pentapetalae</taxon>
        <taxon>rosids</taxon>
        <taxon>malvids</taxon>
        <taxon>Sapindales</taxon>
        <taxon>Meliaceae</taxon>
        <taxon>Melia</taxon>
    </lineage>
</organism>
<sequence length="149" mass="14451">MGNSSNPSSSCCSNLGSVVQQSPQCLCAVLNGGPSLGITINQTLALSLPGACKVQTPPVGQCKAASGPTTSATSPVGSPAISPADSANETPDPGMTPSASVVPSGNGGAGSKTVPTTGGASDGSITRSPSHFVLFVLFITACASTIIKF</sequence>
<protein>
    <submittedName>
        <fullName evidence="1">Non-specific lipid-transfer protein-like protein</fullName>
    </submittedName>
</protein>
<proteinExistence type="predicted"/>
<gene>
    <name evidence="1" type="ORF">OWV82_000542</name>
</gene>
<reference evidence="1 2" key="1">
    <citation type="journal article" date="2023" name="Science">
        <title>Complex scaffold remodeling in plant triterpene biosynthesis.</title>
        <authorList>
            <person name="De La Pena R."/>
            <person name="Hodgson H."/>
            <person name="Liu J.C."/>
            <person name="Stephenson M.J."/>
            <person name="Martin A.C."/>
            <person name="Owen C."/>
            <person name="Harkess A."/>
            <person name="Leebens-Mack J."/>
            <person name="Jimenez L.E."/>
            <person name="Osbourn A."/>
            <person name="Sattely E.S."/>
        </authorList>
    </citation>
    <scope>NUCLEOTIDE SEQUENCE [LARGE SCALE GENOMIC DNA]</scope>
    <source>
        <strain evidence="2">cv. JPN11</strain>
        <tissue evidence="1">Leaf</tissue>
    </source>
</reference>